<dbReference type="PANTHER" id="PTHR44013:SF1">
    <property type="entry name" value="ZINC-TYPE ALCOHOL DEHYDROGENASE-LIKE PROTEIN C16A3.02C"/>
    <property type="match status" value="1"/>
</dbReference>
<dbReference type="InterPro" id="IPR036291">
    <property type="entry name" value="NAD(P)-bd_dom_sf"/>
</dbReference>
<accession>A0A364Y1C7</accession>
<reference evidence="2 3" key="1">
    <citation type="submission" date="2018-06" db="EMBL/GenBank/DDBJ databases">
        <title>Chryseolinea flavus sp. nov., a member of the phylum Bacteroidetes isolated from soil.</title>
        <authorList>
            <person name="Li Y."/>
            <person name="Wang J."/>
        </authorList>
    </citation>
    <scope>NUCLEOTIDE SEQUENCE [LARGE SCALE GENOMIC DNA]</scope>
    <source>
        <strain evidence="2 3">SDU1-6</strain>
    </source>
</reference>
<dbReference type="PROSITE" id="PS01162">
    <property type="entry name" value="QOR_ZETA_CRYSTAL"/>
    <property type="match status" value="1"/>
</dbReference>
<dbReference type="EMBL" id="QMFY01000007">
    <property type="protein sequence ID" value="RAW00428.1"/>
    <property type="molecule type" value="Genomic_DNA"/>
</dbReference>
<comment type="caution">
    <text evidence="2">The sequence shown here is derived from an EMBL/GenBank/DDBJ whole genome shotgun (WGS) entry which is preliminary data.</text>
</comment>
<dbReference type="InterPro" id="IPR020843">
    <property type="entry name" value="ER"/>
</dbReference>
<dbReference type="GO" id="GO:0016491">
    <property type="term" value="F:oxidoreductase activity"/>
    <property type="evidence" value="ECO:0007669"/>
    <property type="project" value="InterPro"/>
</dbReference>
<dbReference type="OrthoDB" id="648910at2"/>
<dbReference type="Gene3D" id="3.40.50.720">
    <property type="entry name" value="NAD(P)-binding Rossmann-like Domain"/>
    <property type="match status" value="1"/>
</dbReference>
<gene>
    <name evidence="2" type="ORF">DQQ10_15380</name>
</gene>
<dbReference type="InterPro" id="IPR052733">
    <property type="entry name" value="Chloroplast_QOR"/>
</dbReference>
<protein>
    <submittedName>
        <fullName evidence="2">NAD(P)-dependent alcohol dehydrogenase</fullName>
    </submittedName>
</protein>
<dbReference type="InterPro" id="IPR002364">
    <property type="entry name" value="Quin_OxRdtase/zeta-crystal_CS"/>
</dbReference>
<dbReference type="SUPFAM" id="SSF51735">
    <property type="entry name" value="NAD(P)-binding Rossmann-fold domains"/>
    <property type="match status" value="1"/>
</dbReference>
<dbReference type="Pfam" id="PF13602">
    <property type="entry name" value="ADH_zinc_N_2"/>
    <property type="match status" value="1"/>
</dbReference>
<dbReference type="AlphaFoldDB" id="A0A364Y1C7"/>
<sequence>MKAICYTRYGNSEVLKFEDVPMPMPNENAVRIKVEAACINSWDWDMVRGKPFIVRAWGLFSPKYKIPGADVAGRVDAVGAKVTKFKIGDAVFGDLANDGWGSFAEYACADEKSLALMPHGLTYEEACCIPQAGMMALQSVRDHGRLQTGQHMLFNGAGGGVGTFAVQLAKSIGAEVTIVDKADKFPLLKSLGADHCIDYTQQDFVENGLRYDLIVDVVSNRPLAAYKKSLTPTGKFLMVGGSMKAIFQAMFLSSWISSKEQKLGMMAYEINKDLDYMARLMQERKLRAVIDTIFPLEQTCDAFAYYAAGDVKGKIVIKIQ</sequence>
<dbReference type="GO" id="GO:0008270">
    <property type="term" value="F:zinc ion binding"/>
    <property type="evidence" value="ECO:0007669"/>
    <property type="project" value="InterPro"/>
</dbReference>
<evidence type="ECO:0000313" key="2">
    <source>
        <dbReference type="EMBL" id="RAW00428.1"/>
    </source>
</evidence>
<dbReference type="Proteomes" id="UP000251889">
    <property type="component" value="Unassembled WGS sequence"/>
</dbReference>
<dbReference type="Gene3D" id="3.90.180.10">
    <property type="entry name" value="Medium-chain alcohol dehydrogenases, catalytic domain"/>
    <property type="match status" value="1"/>
</dbReference>
<name>A0A364Y1C7_9BACT</name>
<dbReference type="SUPFAM" id="SSF50129">
    <property type="entry name" value="GroES-like"/>
    <property type="match status" value="1"/>
</dbReference>
<feature type="domain" description="Enoyl reductase (ER)" evidence="1">
    <location>
        <begin position="10"/>
        <end position="317"/>
    </location>
</feature>
<evidence type="ECO:0000259" key="1">
    <source>
        <dbReference type="SMART" id="SM00829"/>
    </source>
</evidence>
<dbReference type="InterPro" id="IPR013154">
    <property type="entry name" value="ADH-like_N"/>
</dbReference>
<keyword evidence="3" id="KW-1185">Reference proteome</keyword>
<organism evidence="2 3">
    <name type="scientific">Pseudochryseolinea flava</name>
    <dbReference type="NCBI Taxonomy" id="2059302"/>
    <lineage>
        <taxon>Bacteria</taxon>
        <taxon>Pseudomonadati</taxon>
        <taxon>Bacteroidota</taxon>
        <taxon>Cytophagia</taxon>
        <taxon>Cytophagales</taxon>
        <taxon>Fulvivirgaceae</taxon>
        <taxon>Pseudochryseolinea</taxon>
    </lineage>
</organism>
<dbReference type="SMART" id="SM00829">
    <property type="entry name" value="PKS_ER"/>
    <property type="match status" value="1"/>
</dbReference>
<dbReference type="PANTHER" id="PTHR44013">
    <property type="entry name" value="ZINC-TYPE ALCOHOL DEHYDROGENASE-LIKE PROTEIN C16A3.02C"/>
    <property type="match status" value="1"/>
</dbReference>
<evidence type="ECO:0000313" key="3">
    <source>
        <dbReference type="Proteomes" id="UP000251889"/>
    </source>
</evidence>
<dbReference type="InterPro" id="IPR011032">
    <property type="entry name" value="GroES-like_sf"/>
</dbReference>
<dbReference type="Pfam" id="PF08240">
    <property type="entry name" value="ADH_N"/>
    <property type="match status" value="1"/>
</dbReference>
<proteinExistence type="predicted"/>
<dbReference type="CDD" id="cd08267">
    <property type="entry name" value="MDR1"/>
    <property type="match status" value="1"/>
</dbReference>